<evidence type="ECO:0000259" key="9">
    <source>
        <dbReference type="PROSITE" id="PS50192"/>
    </source>
</evidence>
<dbReference type="GO" id="GO:0004888">
    <property type="term" value="F:transmembrane signaling receptor activity"/>
    <property type="evidence" value="ECO:0007669"/>
    <property type="project" value="InterPro"/>
</dbReference>
<keyword evidence="7" id="KW-0472">Membrane</keyword>
<feature type="compositionally biased region" description="Low complexity" evidence="6">
    <location>
        <begin position="396"/>
        <end position="409"/>
    </location>
</feature>
<dbReference type="Proteomes" id="UP000093173">
    <property type="component" value="Unassembled WGS sequence"/>
</dbReference>
<evidence type="ECO:0000256" key="3">
    <source>
        <dbReference type="ARBA" id="ARBA00023224"/>
    </source>
</evidence>
<evidence type="ECO:0000256" key="6">
    <source>
        <dbReference type="SAM" id="MobiDB-lite"/>
    </source>
</evidence>
<dbReference type="GO" id="GO:0007165">
    <property type="term" value="P:signal transduction"/>
    <property type="evidence" value="ECO:0007669"/>
    <property type="project" value="UniProtKB-KW"/>
</dbReference>
<keyword evidence="7" id="KW-1133">Transmembrane helix</keyword>
<evidence type="ECO:0000256" key="2">
    <source>
        <dbReference type="ARBA" id="ARBA00022519"/>
    </source>
</evidence>
<dbReference type="Gene3D" id="1.10.287.950">
    <property type="entry name" value="Methyl-accepting chemotaxis protein"/>
    <property type="match status" value="1"/>
</dbReference>
<feature type="region of interest" description="Disordered" evidence="6">
    <location>
        <begin position="396"/>
        <end position="421"/>
    </location>
</feature>
<feature type="domain" description="HAMP" evidence="10">
    <location>
        <begin position="334"/>
        <end position="386"/>
    </location>
</feature>
<organism evidence="11 12">
    <name type="scientific">Vibrio genomosp. F10</name>
    <dbReference type="NCBI Taxonomy" id="723171"/>
    <lineage>
        <taxon>Bacteria</taxon>
        <taxon>Pseudomonadati</taxon>
        <taxon>Pseudomonadota</taxon>
        <taxon>Gammaproteobacteria</taxon>
        <taxon>Vibrionales</taxon>
        <taxon>Vibrionaceae</taxon>
        <taxon>Vibrio</taxon>
    </lineage>
</organism>
<feature type="domain" description="Methyl-accepting transducer" evidence="8">
    <location>
        <begin position="391"/>
        <end position="627"/>
    </location>
</feature>
<evidence type="ECO:0000259" key="8">
    <source>
        <dbReference type="PROSITE" id="PS50111"/>
    </source>
</evidence>
<sequence length="663" mass="72330">MKGSVIRRMYGGFTLIIIMFAVITVLMLNGMSQIHTNFESVSKVSLPLVSTSNQTAVQLLSADKSFKDFLTTQNTDRMAAMREEFGLAKERFSATLMQLQEASANQSTLADSIEQLKAMEERYFSEAAEAMDNYEAMFAAQAQVQQSTRQFQRLHSELSAGMKEYVDDQSSISVKVMAKSYFIKLKDAEVITSDALASSDVEFVNKAVNKNKKAVTHLNYAFRGLTTQLPELKKAFQESVDNFSRDVGKKGGVLDQHNSYLLAKAALYDNIGNLAIEVDNAMAILDTFNGVASDKLNASLTEAGDVYDQGVIKAVIICAIVVIFATAIGYHIAQSVREPLTRILKTLESLTEGDMTQRIDIRYNNEFSRVSGHINSLADNLHNVLVELNDASDNLTSTANTNQATSSHAQGQLSSQREQTSNVATAMTEMAHSVQEVAQSAQSSQKMVQQVETASDSGRQIMSTNISTINQLESRLNESVDAVGELQKMSSQIGSILDVIRNIAEQTNLLALNAAIEAARAGEQGRGFAVVADEVRVLAQRTTESTSEIESMIANLQSSSSSASKVIESCKNDMELSVEQASNANSAMEEIQALILEISHMSSHISQAASEQNETTSEIAKNIEEINLIADSSYQAMSEIADTSANLTRLASQQGELVHRFKL</sequence>
<dbReference type="CDD" id="cd11386">
    <property type="entry name" value="MCP_signal"/>
    <property type="match status" value="1"/>
</dbReference>
<evidence type="ECO:0000256" key="1">
    <source>
        <dbReference type="ARBA" id="ARBA00004429"/>
    </source>
</evidence>
<dbReference type="GO" id="GO:0006935">
    <property type="term" value="P:chemotaxis"/>
    <property type="evidence" value="ECO:0007669"/>
    <property type="project" value="InterPro"/>
</dbReference>
<evidence type="ECO:0000313" key="11">
    <source>
        <dbReference type="EMBL" id="OCH73413.1"/>
    </source>
</evidence>
<evidence type="ECO:0000313" key="12">
    <source>
        <dbReference type="Proteomes" id="UP000093173"/>
    </source>
</evidence>
<dbReference type="PROSITE" id="PS50885">
    <property type="entry name" value="HAMP"/>
    <property type="match status" value="1"/>
</dbReference>
<keyword evidence="7" id="KW-0812">Transmembrane</keyword>
<proteinExistence type="inferred from homology"/>
<gene>
    <name evidence="11" type="ORF">A6E14_14505</name>
</gene>
<dbReference type="InterPro" id="IPR003660">
    <property type="entry name" value="HAMP_dom"/>
</dbReference>
<evidence type="ECO:0000256" key="5">
    <source>
        <dbReference type="PROSITE-ProRule" id="PRU00284"/>
    </source>
</evidence>
<dbReference type="PROSITE" id="PS50111">
    <property type="entry name" value="CHEMOTAXIS_TRANSDUC_2"/>
    <property type="match status" value="1"/>
</dbReference>
<dbReference type="SUPFAM" id="SSF58104">
    <property type="entry name" value="Methyl-accepting chemotaxis protein (MCP) signaling domain"/>
    <property type="match status" value="1"/>
</dbReference>
<dbReference type="EMBL" id="MAJZ01000795">
    <property type="protein sequence ID" value="OCH73413.1"/>
    <property type="molecule type" value="Genomic_DNA"/>
</dbReference>
<keyword evidence="12" id="KW-1185">Reference proteome</keyword>
<dbReference type="InterPro" id="IPR000727">
    <property type="entry name" value="T_SNARE_dom"/>
</dbReference>
<keyword evidence="2" id="KW-0997">Cell inner membrane</keyword>
<keyword evidence="3 5" id="KW-0807">Transducer</keyword>
<name>A0A1B9QVZ0_9VIBR</name>
<dbReference type="InterPro" id="IPR004089">
    <property type="entry name" value="MCPsignal_dom"/>
</dbReference>
<accession>A0A1B9QVZ0</accession>
<reference evidence="12" key="1">
    <citation type="submission" date="2016-06" db="EMBL/GenBank/DDBJ databases">
        <authorList>
            <person name="Hehemann J.-H."/>
            <person name="Arevalo P."/>
            <person name="Datta M.S."/>
            <person name="Polz M.F."/>
        </authorList>
    </citation>
    <scope>NUCLEOTIDE SEQUENCE [LARGE SCALE GENOMIC DNA]</scope>
    <source>
        <strain evidence="12">9CSC122</strain>
    </source>
</reference>
<dbReference type="PANTHER" id="PTHR32089">
    <property type="entry name" value="METHYL-ACCEPTING CHEMOTAXIS PROTEIN MCPB"/>
    <property type="match status" value="1"/>
</dbReference>
<dbReference type="AlphaFoldDB" id="A0A1B9QVZ0"/>
<comment type="subcellular location">
    <subcellularLocation>
        <location evidence="1">Cell inner membrane</location>
        <topology evidence="1">Multi-pass membrane protein</topology>
    </subcellularLocation>
</comment>
<evidence type="ECO:0000256" key="7">
    <source>
        <dbReference type="SAM" id="Phobius"/>
    </source>
</evidence>
<dbReference type="Pfam" id="PF00672">
    <property type="entry name" value="HAMP"/>
    <property type="match status" value="1"/>
</dbReference>
<dbReference type="Pfam" id="PF00015">
    <property type="entry name" value="MCPsignal"/>
    <property type="match status" value="1"/>
</dbReference>
<dbReference type="GO" id="GO:0005886">
    <property type="term" value="C:plasma membrane"/>
    <property type="evidence" value="ECO:0007669"/>
    <property type="project" value="UniProtKB-SubCell"/>
</dbReference>
<dbReference type="SMART" id="SM00283">
    <property type="entry name" value="MA"/>
    <property type="match status" value="1"/>
</dbReference>
<dbReference type="PROSITE" id="PS50192">
    <property type="entry name" value="T_SNARE"/>
    <property type="match status" value="1"/>
</dbReference>
<keyword evidence="2" id="KW-1003">Cell membrane</keyword>
<comment type="similarity">
    <text evidence="4">Belongs to the methyl-accepting chemotaxis (MCP) protein family.</text>
</comment>
<feature type="transmembrane region" description="Helical" evidence="7">
    <location>
        <begin position="12"/>
        <end position="31"/>
    </location>
</feature>
<dbReference type="FunFam" id="1.10.287.950:FF:000001">
    <property type="entry name" value="Methyl-accepting chemotaxis sensory transducer"/>
    <property type="match status" value="1"/>
</dbReference>
<dbReference type="InterPro" id="IPR004090">
    <property type="entry name" value="Chemotax_Me-accpt_rcpt"/>
</dbReference>
<dbReference type="CDD" id="cd06225">
    <property type="entry name" value="HAMP"/>
    <property type="match status" value="1"/>
</dbReference>
<evidence type="ECO:0000256" key="4">
    <source>
        <dbReference type="ARBA" id="ARBA00029447"/>
    </source>
</evidence>
<dbReference type="PRINTS" id="PR00260">
    <property type="entry name" value="CHEMTRNSDUCR"/>
</dbReference>
<dbReference type="SMART" id="SM00304">
    <property type="entry name" value="HAMP"/>
    <property type="match status" value="1"/>
</dbReference>
<dbReference type="RefSeq" id="WP_065577244.1">
    <property type="nucleotide sequence ID" value="NZ_JBNGCH010000795.1"/>
</dbReference>
<feature type="domain" description="T-SNARE coiled-coil homology" evidence="9">
    <location>
        <begin position="578"/>
        <end position="640"/>
    </location>
</feature>
<feature type="transmembrane region" description="Helical" evidence="7">
    <location>
        <begin position="311"/>
        <end position="333"/>
    </location>
</feature>
<feature type="compositionally biased region" description="Polar residues" evidence="6">
    <location>
        <begin position="410"/>
        <end position="421"/>
    </location>
</feature>
<comment type="caution">
    <text evidence="11">The sequence shown here is derived from an EMBL/GenBank/DDBJ whole genome shotgun (WGS) entry which is preliminary data.</text>
</comment>
<protein>
    <submittedName>
        <fullName evidence="11">Chemotaxis protein</fullName>
    </submittedName>
</protein>
<evidence type="ECO:0000259" key="10">
    <source>
        <dbReference type="PROSITE" id="PS50885"/>
    </source>
</evidence>
<dbReference type="PANTHER" id="PTHR32089:SF70">
    <property type="entry name" value="ENERGY TAXIS MODULATING METHYL ACCEPTING SENSORY TRANSDUCER"/>
    <property type="match status" value="1"/>
</dbReference>